<organism evidence="1 2">
    <name type="scientific">Parasponia andersonii</name>
    <name type="common">Sponia andersonii</name>
    <dbReference type="NCBI Taxonomy" id="3476"/>
    <lineage>
        <taxon>Eukaryota</taxon>
        <taxon>Viridiplantae</taxon>
        <taxon>Streptophyta</taxon>
        <taxon>Embryophyta</taxon>
        <taxon>Tracheophyta</taxon>
        <taxon>Spermatophyta</taxon>
        <taxon>Magnoliopsida</taxon>
        <taxon>eudicotyledons</taxon>
        <taxon>Gunneridae</taxon>
        <taxon>Pentapetalae</taxon>
        <taxon>rosids</taxon>
        <taxon>fabids</taxon>
        <taxon>Rosales</taxon>
        <taxon>Cannabaceae</taxon>
        <taxon>Parasponia</taxon>
    </lineage>
</organism>
<dbReference type="Proteomes" id="UP000237105">
    <property type="component" value="Unassembled WGS sequence"/>
</dbReference>
<comment type="caution">
    <text evidence="1">The sequence shown here is derived from an EMBL/GenBank/DDBJ whole genome shotgun (WGS) entry which is preliminary data.</text>
</comment>
<dbReference type="EMBL" id="JXTB01000133">
    <property type="protein sequence ID" value="PON60184.1"/>
    <property type="molecule type" value="Genomic_DNA"/>
</dbReference>
<proteinExistence type="predicted"/>
<feature type="non-terminal residue" evidence="1">
    <location>
        <position position="1"/>
    </location>
</feature>
<sequence>SFGCSLYLGDSIIYMKTMVATLHPIEVDGSEHGCDEEKKGTTCGKSRVVRTSLEARVS</sequence>
<dbReference type="AlphaFoldDB" id="A0A2P5CGM4"/>
<protein>
    <submittedName>
        <fullName evidence="1">Uncharacterized protein</fullName>
    </submittedName>
</protein>
<evidence type="ECO:0000313" key="2">
    <source>
        <dbReference type="Proteomes" id="UP000237105"/>
    </source>
</evidence>
<keyword evidence="2" id="KW-1185">Reference proteome</keyword>
<accession>A0A2P5CGM4</accession>
<evidence type="ECO:0000313" key="1">
    <source>
        <dbReference type="EMBL" id="PON60184.1"/>
    </source>
</evidence>
<gene>
    <name evidence="1" type="ORF">PanWU01x14_155090</name>
</gene>
<reference evidence="2" key="1">
    <citation type="submission" date="2016-06" db="EMBL/GenBank/DDBJ databases">
        <title>Parallel loss of symbiosis genes in relatives of nitrogen-fixing non-legume Parasponia.</title>
        <authorList>
            <person name="Van Velzen R."/>
            <person name="Holmer R."/>
            <person name="Bu F."/>
            <person name="Rutten L."/>
            <person name="Van Zeijl A."/>
            <person name="Liu W."/>
            <person name="Santuari L."/>
            <person name="Cao Q."/>
            <person name="Sharma T."/>
            <person name="Shen D."/>
            <person name="Roswanjaya Y."/>
            <person name="Wardhani T."/>
            <person name="Kalhor M.S."/>
            <person name="Jansen J."/>
            <person name="Van den Hoogen J."/>
            <person name="Gungor B."/>
            <person name="Hartog M."/>
            <person name="Hontelez J."/>
            <person name="Verver J."/>
            <person name="Yang W.-C."/>
            <person name="Schijlen E."/>
            <person name="Repin R."/>
            <person name="Schilthuizen M."/>
            <person name="Schranz E."/>
            <person name="Heidstra R."/>
            <person name="Miyata K."/>
            <person name="Fedorova E."/>
            <person name="Kohlen W."/>
            <person name="Bisseling T."/>
            <person name="Smit S."/>
            <person name="Geurts R."/>
        </authorList>
    </citation>
    <scope>NUCLEOTIDE SEQUENCE [LARGE SCALE GENOMIC DNA]</scope>
    <source>
        <strain evidence="2">cv. WU1-14</strain>
    </source>
</reference>
<name>A0A2P5CGM4_PARAD</name>